<feature type="coiled-coil region" evidence="1">
    <location>
        <begin position="61"/>
        <end position="91"/>
    </location>
</feature>
<dbReference type="InterPro" id="IPR007813">
    <property type="entry name" value="PilN"/>
</dbReference>
<evidence type="ECO:0000313" key="4">
    <source>
        <dbReference type="Proteomes" id="UP000262210"/>
    </source>
</evidence>
<dbReference type="EMBL" id="DPSM01000023">
    <property type="protein sequence ID" value="HCK01772.1"/>
    <property type="molecule type" value="Genomic_DNA"/>
</dbReference>
<comment type="caution">
    <text evidence="3">The sequence shown here is derived from an EMBL/GenBank/DDBJ whole genome shotgun (WGS) entry which is preliminary data.</text>
</comment>
<sequence>MYQVNLLPWRVQVQRRRGAFWLRMLVLQLVLMLAVLMVVFGLLSQQQAQRHEALLVLVRQQAELTDRHQQLQQAMARLASLTALAEQYDKNQVYNRRYLQLLQQFSTLLPPPLWLIALEANAQSVSLRGLSRRYEAVVQFEQQLATVSLLQSYRLAEVVRRQDGLFSFALVAQWSRDE</sequence>
<evidence type="ECO:0000313" key="3">
    <source>
        <dbReference type="EMBL" id="HCK01772.1"/>
    </source>
</evidence>
<organism evidence="3 4">
    <name type="scientific">Serratia grimesii</name>
    <dbReference type="NCBI Taxonomy" id="82995"/>
    <lineage>
        <taxon>Bacteria</taxon>
        <taxon>Pseudomonadati</taxon>
        <taxon>Pseudomonadota</taxon>
        <taxon>Gammaproteobacteria</taxon>
        <taxon>Enterobacterales</taxon>
        <taxon>Yersiniaceae</taxon>
        <taxon>Serratia</taxon>
    </lineage>
</organism>
<keyword evidence="2" id="KW-0472">Membrane</keyword>
<name>A0A9C7V8Y4_9GAMM</name>
<keyword evidence="2" id="KW-0812">Transmembrane</keyword>
<dbReference type="InterPro" id="IPR052534">
    <property type="entry name" value="Extracell_DNA_Util/SecSys_Comp"/>
</dbReference>
<proteinExistence type="predicted"/>
<feature type="transmembrane region" description="Helical" evidence="2">
    <location>
        <begin position="20"/>
        <end position="43"/>
    </location>
</feature>
<evidence type="ECO:0000256" key="2">
    <source>
        <dbReference type="SAM" id="Phobius"/>
    </source>
</evidence>
<dbReference type="RefSeq" id="WP_261163672.1">
    <property type="nucleotide sequence ID" value="NZ_CAMIRB010000008.1"/>
</dbReference>
<dbReference type="PANTHER" id="PTHR40278">
    <property type="entry name" value="DNA UTILIZATION PROTEIN HOFN"/>
    <property type="match status" value="1"/>
</dbReference>
<reference evidence="3 4" key="1">
    <citation type="journal article" date="2018" name="Nat. Biotechnol.">
        <title>A standardized bacterial taxonomy based on genome phylogeny substantially revises the tree of life.</title>
        <authorList>
            <person name="Parks D.H."/>
            <person name="Chuvochina M."/>
            <person name="Waite D.W."/>
            <person name="Rinke C."/>
            <person name="Skarshewski A."/>
            <person name="Chaumeil P.A."/>
            <person name="Hugenholtz P."/>
        </authorList>
    </citation>
    <scope>NUCLEOTIDE SEQUENCE [LARGE SCALE GENOMIC DNA]</scope>
    <source>
        <strain evidence="3">UBA11264</strain>
    </source>
</reference>
<keyword evidence="2" id="KW-1133">Transmembrane helix</keyword>
<evidence type="ECO:0000256" key="1">
    <source>
        <dbReference type="SAM" id="Coils"/>
    </source>
</evidence>
<dbReference type="Proteomes" id="UP000262210">
    <property type="component" value="Unassembled WGS sequence"/>
</dbReference>
<dbReference type="AlphaFoldDB" id="A0A9C7V8Y4"/>
<gene>
    <name evidence="3" type="ORF">DHV72_17385</name>
</gene>
<protein>
    <submittedName>
        <fullName evidence="3">Fimbrial assembly protein</fullName>
    </submittedName>
</protein>
<dbReference type="PANTHER" id="PTHR40278:SF1">
    <property type="entry name" value="DNA UTILIZATION PROTEIN HOFN"/>
    <property type="match status" value="1"/>
</dbReference>
<keyword evidence="1" id="KW-0175">Coiled coil</keyword>
<accession>A0A9C7V8Y4</accession>
<dbReference type="Pfam" id="PF05137">
    <property type="entry name" value="PilN"/>
    <property type="match status" value="1"/>
</dbReference>